<keyword evidence="2" id="KW-1185">Reference proteome</keyword>
<reference evidence="1 2" key="1">
    <citation type="journal article" date="2009" name="Stand. Genomic Sci.">
        <title>Complete genome sequence of Capnocytophaga ochracea type strain (VPI 2845).</title>
        <authorList>
            <person name="Mavrommatis K."/>
            <person name="Gronow S."/>
            <person name="Saunders E."/>
            <person name="Land M."/>
            <person name="Lapidus A."/>
            <person name="Copeland A."/>
            <person name="Glavina Del Rio T."/>
            <person name="Nolan M."/>
            <person name="Lucas S."/>
            <person name="Chen F."/>
            <person name="Tice H."/>
            <person name="Cheng J.F."/>
            <person name="Bruce D."/>
            <person name="Goodwin L."/>
            <person name="Pitluck S."/>
            <person name="Pati A."/>
            <person name="Ivanova N."/>
            <person name="Chen A."/>
            <person name="Palaniappan K."/>
            <person name="Chain P."/>
            <person name="Hauser L."/>
            <person name="Chang Y.J."/>
            <person name="Jeffries C.D."/>
            <person name="Brettin T."/>
            <person name="Detter J.C."/>
            <person name="Han C."/>
            <person name="Bristow J."/>
            <person name="Goker M."/>
            <person name="Rohde M."/>
            <person name="Eisen J.A."/>
            <person name="Markowitz V."/>
            <person name="Kyrpides N.C."/>
            <person name="Klenk H.P."/>
            <person name="Hugenholtz P."/>
        </authorList>
    </citation>
    <scope>NUCLEOTIDE SEQUENCE [LARGE SCALE GENOMIC DNA]</scope>
    <source>
        <strain evidence="2">ATCC 27872 / DSM 7271 / JCM 12966 / VPI 2845</strain>
    </source>
</reference>
<dbReference type="Proteomes" id="UP000006650">
    <property type="component" value="Chromosome"/>
</dbReference>
<dbReference type="eggNOG" id="ENOG5030SBY">
    <property type="taxonomic scope" value="Bacteria"/>
</dbReference>
<dbReference type="HOGENOM" id="CLU_1871665_0_0_10"/>
<accession>C7M6R3</accession>
<evidence type="ECO:0000313" key="2">
    <source>
        <dbReference type="Proteomes" id="UP000006650"/>
    </source>
</evidence>
<evidence type="ECO:0008006" key="3">
    <source>
        <dbReference type="Google" id="ProtNLM"/>
    </source>
</evidence>
<dbReference type="EMBL" id="CP001632">
    <property type="protein sequence ID" value="ACU93039.1"/>
    <property type="molecule type" value="Genomic_DNA"/>
</dbReference>
<dbReference type="AlphaFoldDB" id="C7M6R3"/>
<dbReference type="RefSeq" id="WP_009418655.1">
    <property type="nucleotide sequence ID" value="NC_013162.1"/>
</dbReference>
<proteinExistence type="predicted"/>
<gene>
    <name evidence="1" type="ordered locus">Coch_1493</name>
</gene>
<protein>
    <recommendedName>
        <fullName evidence="3">Roadblock/LAMTOR2 domain-containing protein</fullName>
    </recommendedName>
</protein>
<dbReference type="KEGG" id="coc:Coch_1493"/>
<name>C7M6R3_CAPOD</name>
<sequence>MTDTVLQPKGTDVKTDTEVQLTGAQLQQMLDAHCQDMKEGMPGFLFYGILSSTDGSILSKASANDEASKIIEQGSAFHLTIVNQVKKVVDSNDALGKLELDYILIETDKITFMLMISALGKFFSITALDRAKSNIGISRALLYKCKREFGTLLDDFF</sequence>
<evidence type="ECO:0000313" key="1">
    <source>
        <dbReference type="EMBL" id="ACU93039.1"/>
    </source>
</evidence>
<organism evidence="1 2">
    <name type="scientific">Capnocytophaga ochracea (strain ATCC 27872 / DSM 7271 / CCUG 9716 / JCM 12966 / NCTC 12371 / SS31 / VPI 2845)</name>
    <name type="common">Bacteroides ochraceus</name>
    <dbReference type="NCBI Taxonomy" id="521097"/>
    <lineage>
        <taxon>Bacteria</taxon>
        <taxon>Pseudomonadati</taxon>
        <taxon>Bacteroidota</taxon>
        <taxon>Flavobacteriia</taxon>
        <taxon>Flavobacteriales</taxon>
        <taxon>Flavobacteriaceae</taxon>
        <taxon>Capnocytophaga</taxon>
    </lineage>
</organism>
<dbReference type="GeneID" id="29675976"/>